<dbReference type="InterPro" id="IPR037401">
    <property type="entry name" value="SnoaL-like"/>
</dbReference>
<dbReference type="Pfam" id="PF13474">
    <property type="entry name" value="SnoaL_3"/>
    <property type="match status" value="1"/>
</dbReference>
<dbReference type="InterPro" id="IPR011944">
    <property type="entry name" value="Steroid_delta5-4_isomerase"/>
</dbReference>
<dbReference type="AlphaFoldDB" id="A0A6J4NLK7"/>
<evidence type="ECO:0000313" key="2">
    <source>
        <dbReference type="EMBL" id="CAA9390965.1"/>
    </source>
</evidence>
<proteinExistence type="predicted"/>
<dbReference type="EMBL" id="CADCUS010000134">
    <property type="protein sequence ID" value="CAA9390965.1"/>
    <property type="molecule type" value="Genomic_DNA"/>
</dbReference>
<sequence>MTTTAPTPDSVRAAVAAVPGRIVAAWAAQDADAFAAVFTEEGTIILPGAIGIGREAVREFAARGFAGPYRGTRVTGTPIALQLLGPDAAVVTTRGGVLHGDETEVAPERAIHATWVVVLRDGEWQLAAYQNSPANPVAA</sequence>
<dbReference type="Gene3D" id="3.10.450.50">
    <property type="match status" value="1"/>
</dbReference>
<dbReference type="InterPro" id="IPR032710">
    <property type="entry name" value="NTF2-like_dom_sf"/>
</dbReference>
<feature type="domain" description="SnoaL-like" evidence="1">
    <location>
        <begin position="17"/>
        <end position="134"/>
    </location>
</feature>
<name>A0A6J4NLK7_9PSEU</name>
<accession>A0A6J4NLK7</accession>
<dbReference type="NCBIfam" id="TIGR02246">
    <property type="entry name" value="SgcJ/EcaC family oxidoreductase"/>
    <property type="match status" value="1"/>
</dbReference>
<reference evidence="2" key="1">
    <citation type="submission" date="2020-02" db="EMBL/GenBank/DDBJ databases">
        <authorList>
            <person name="Meier V. D."/>
        </authorList>
    </citation>
    <scope>NUCLEOTIDE SEQUENCE</scope>
    <source>
        <strain evidence="2">AVDCRST_MAG66</strain>
    </source>
</reference>
<gene>
    <name evidence="2" type="ORF">AVDCRST_MAG66-898</name>
</gene>
<protein>
    <recommendedName>
        <fullName evidence="1">SnoaL-like domain-containing protein</fullName>
    </recommendedName>
</protein>
<organism evidence="2">
    <name type="scientific">uncultured Pseudonocardia sp</name>
    <dbReference type="NCBI Taxonomy" id="211455"/>
    <lineage>
        <taxon>Bacteria</taxon>
        <taxon>Bacillati</taxon>
        <taxon>Actinomycetota</taxon>
        <taxon>Actinomycetes</taxon>
        <taxon>Pseudonocardiales</taxon>
        <taxon>Pseudonocardiaceae</taxon>
        <taxon>Pseudonocardia</taxon>
        <taxon>environmental samples</taxon>
    </lineage>
</organism>
<dbReference type="SUPFAM" id="SSF54427">
    <property type="entry name" value="NTF2-like"/>
    <property type="match status" value="1"/>
</dbReference>
<evidence type="ECO:0000259" key="1">
    <source>
        <dbReference type="Pfam" id="PF13474"/>
    </source>
</evidence>